<feature type="compositionally biased region" description="Polar residues" evidence="3">
    <location>
        <begin position="215"/>
        <end position="229"/>
    </location>
</feature>
<dbReference type="InterPro" id="IPR039539">
    <property type="entry name" value="Ras_GTPase_bind_prot"/>
</dbReference>
<dbReference type="InterPro" id="IPR018222">
    <property type="entry name" value="Nuclear_transport_factor_2_euk"/>
</dbReference>
<evidence type="ECO:0000313" key="7">
    <source>
        <dbReference type="Proteomes" id="UP000626092"/>
    </source>
</evidence>
<sequence length="486" mass="52367">MVISTEMAETSPPAPTTEEVGNTFVQQYYGVLLAQPDLAHRFYEESSVLGRPGPNGLMVKVTTLQGIKQMILSFDYIGCKAEIKTVDSLDSCQAGVIVLVTGWLTGKDHVTRSFSQTFFLAPQPTGYYVLNDVFRFVDEVKASTPSESEVSDANENAASTPSTPKQESAHAPIQLDQSPRSPPKAASQSSEACESSDTKDSPDSDSVVKEVVSEQPLSSSQNGGLTVSVKSVPKDQENRPKMSYASIVAKESTVTSPVHTPTVIVKASSTHYLDRASPKAAAAAAPPSNSRAPQKNITLTEGKAIYIGNLPSDITDEQLDEVLKTFGPVKKDGIQIRKYNDGFCYGFVEFVSSSAARSAVEAHHIMIGSNEAYITEKKSPNQGKWNYTTPFVFVCSLTKVASFMSVSSSNGRGKFASGKGDFRNDSYRNRENVREGRSYGGYQNGNRDGDFGGQYKSPRGSNGEGRQRVYQNGGGSTPRGRSSGSK</sequence>
<dbReference type="OrthoDB" id="339151at2759"/>
<dbReference type="InterPro" id="IPR032710">
    <property type="entry name" value="NTF2-like_dom_sf"/>
</dbReference>
<protein>
    <recommendedName>
        <fullName evidence="8">Nuclear transport factor 2</fullName>
    </recommendedName>
</protein>
<dbReference type="InterPro" id="IPR035979">
    <property type="entry name" value="RBD_domain_sf"/>
</dbReference>
<dbReference type="Gene3D" id="3.10.450.50">
    <property type="match status" value="1"/>
</dbReference>
<dbReference type="InterPro" id="IPR012677">
    <property type="entry name" value="Nucleotide-bd_a/b_plait_sf"/>
</dbReference>
<feature type="compositionally biased region" description="Basic and acidic residues" evidence="3">
    <location>
        <begin position="196"/>
        <end position="212"/>
    </location>
</feature>
<dbReference type="AlphaFoldDB" id="A0A834G4C1"/>
<dbReference type="PANTHER" id="PTHR10693">
    <property type="entry name" value="RAS GTPASE-ACTIVATING PROTEIN-BINDING PROTEIN"/>
    <property type="match status" value="1"/>
</dbReference>
<proteinExistence type="predicted"/>
<evidence type="ECO:0000256" key="3">
    <source>
        <dbReference type="SAM" id="MobiDB-lite"/>
    </source>
</evidence>
<comment type="caution">
    <text evidence="6">The sequence shown here is derived from an EMBL/GenBank/DDBJ whole genome shotgun (WGS) entry which is preliminary data.</text>
</comment>
<accession>A0A834G4C1</accession>
<feature type="domain" description="RRM" evidence="4">
    <location>
        <begin position="303"/>
        <end position="379"/>
    </location>
</feature>
<keyword evidence="7" id="KW-1185">Reference proteome</keyword>
<dbReference type="Pfam" id="PF00076">
    <property type="entry name" value="RRM_1"/>
    <property type="match status" value="1"/>
</dbReference>
<dbReference type="Proteomes" id="UP000626092">
    <property type="component" value="Unassembled WGS sequence"/>
</dbReference>
<dbReference type="GO" id="GO:1990904">
    <property type="term" value="C:ribonucleoprotein complex"/>
    <property type="evidence" value="ECO:0007669"/>
    <property type="project" value="TreeGrafter"/>
</dbReference>
<feature type="compositionally biased region" description="Low complexity" evidence="3">
    <location>
        <begin position="185"/>
        <end position="195"/>
    </location>
</feature>
<dbReference type="CDD" id="cd00780">
    <property type="entry name" value="NTF2"/>
    <property type="match status" value="1"/>
</dbReference>
<dbReference type="InterPro" id="IPR000504">
    <property type="entry name" value="RRM_dom"/>
</dbReference>
<gene>
    <name evidence="6" type="ORF">RHSIM_Rhsim12G0075100</name>
</gene>
<dbReference type="SMART" id="SM00360">
    <property type="entry name" value="RRM"/>
    <property type="match status" value="1"/>
</dbReference>
<dbReference type="PROSITE" id="PS50102">
    <property type="entry name" value="RRM"/>
    <property type="match status" value="1"/>
</dbReference>
<feature type="region of interest" description="Disordered" evidence="3">
    <location>
        <begin position="407"/>
        <end position="486"/>
    </location>
</feature>
<feature type="region of interest" description="Disordered" evidence="3">
    <location>
        <begin position="144"/>
        <end position="241"/>
    </location>
</feature>
<name>A0A834G4C1_RHOSS</name>
<evidence type="ECO:0000259" key="5">
    <source>
        <dbReference type="PROSITE" id="PS50177"/>
    </source>
</evidence>
<dbReference type="Pfam" id="PF02136">
    <property type="entry name" value="NTF2"/>
    <property type="match status" value="1"/>
</dbReference>
<dbReference type="SUPFAM" id="SSF54427">
    <property type="entry name" value="NTF2-like"/>
    <property type="match status" value="1"/>
</dbReference>
<dbReference type="InterPro" id="IPR002075">
    <property type="entry name" value="NTF2_dom"/>
</dbReference>
<feature type="compositionally biased region" description="Basic and acidic residues" evidence="3">
    <location>
        <begin position="420"/>
        <end position="437"/>
    </location>
</feature>
<dbReference type="GO" id="GO:0005829">
    <property type="term" value="C:cytosol"/>
    <property type="evidence" value="ECO:0007669"/>
    <property type="project" value="TreeGrafter"/>
</dbReference>
<reference evidence="6" key="1">
    <citation type="submission" date="2019-11" db="EMBL/GenBank/DDBJ databases">
        <authorList>
            <person name="Liu Y."/>
            <person name="Hou J."/>
            <person name="Li T.-Q."/>
            <person name="Guan C.-H."/>
            <person name="Wu X."/>
            <person name="Wu H.-Z."/>
            <person name="Ling F."/>
            <person name="Zhang R."/>
            <person name="Shi X.-G."/>
            <person name="Ren J.-P."/>
            <person name="Chen E.-F."/>
            <person name="Sun J.-M."/>
        </authorList>
    </citation>
    <scope>NUCLEOTIDE SEQUENCE</scope>
    <source>
        <strain evidence="6">Adult_tree_wgs_1</strain>
        <tissue evidence="6">Leaves</tissue>
    </source>
</reference>
<dbReference type="SUPFAM" id="SSF54928">
    <property type="entry name" value="RNA-binding domain, RBD"/>
    <property type="match status" value="1"/>
</dbReference>
<dbReference type="PROSITE" id="PS50177">
    <property type="entry name" value="NTF2_DOMAIN"/>
    <property type="match status" value="1"/>
</dbReference>
<organism evidence="6 7">
    <name type="scientific">Rhododendron simsii</name>
    <name type="common">Sims's rhododendron</name>
    <dbReference type="NCBI Taxonomy" id="118357"/>
    <lineage>
        <taxon>Eukaryota</taxon>
        <taxon>Viridiplantae</taxon>
        <taxon>Streptophyta</taxon>
        <taxon>Embryophyta</taxon>
        <taxon>Tracheophyta</taxon>
        <taxon>Spermatophyta</taxon>
        <taxon>Magnoliopsida</taxon>
        <taxon>eudicotyledons</taxon>
        <taxon>Gunneridae</taxon>
        <taxon>Pentapetalae</taxon>
        <taxon>asterids</taxon>
        <taxon>Ericales</taxon>
        <taxon>Ericaceae</taxon>
        <taxon>Ericoideae</taxon>
        <taxon>Rhodoreae</taxon>
        <taxon>Rhododendron</taxon>
    </lineage>
</organism>
<evidence type="ECO:0000256" key="1">
    <source>
        <dbReference type="ARBA" id="ARBA00022884"/>
    </source>
</evidence>
<evidence type="ECO:0000313" key="6">
    <source>
        <dbReference type="EMBL" id="KAF7124244.1"/>
    </source>
</evidence>
<evidence type="ECO:0000256" key="2">
    <source>
        <dbReference type="PROSITE-ProRule" id="PRU00176"/>
    </source>
</evidence>
<keyword evidence="1 2" id="KW-0694">RNA-binding</keyword>
<dbReference type="Gene3D" id="3.30.70.330">
    <property type="match status" value="1"/>
</dbReference>
<evidence type="ECO:0008006" key="8">
    <source>
        <dbReference type="Google" id="ProtNLM"/>
    </source>
</evidence>
<dbReference type="FunFam" id="3.10.450.50:FF:000003">
    <property type="entry name" value="Nuclear transport factor 2 family protein"/>
    <property type="match status" value="1"/>
</dbReference>
<dbReference type="PANTHER" id="PTHR10693:SF75">
    <property type="entry name" value="NUCLEAR TRANSPORT FACTOR 2"/>
    <property type="match status" value="1"/>
</dbReference>
<dbReference type="GO" id="GO:0003729">
    <property type="term" value="F:mRNA binding"/>
    <property type="evidence" value="ECO:0007669"/>
    <property type="project" value="TreeGrafter"/>
</dbReference>
<feature type="compositionally biased region" description="Polar residues" evidence="3">
    <location>
        <begin position="144"/>
        <end position="166"/>
    </location>
</feature>
<dbReference type="EMBL" id="WJXA01000012">
    <property type="protein sequence ID" value="KAF7124244.1"/>
    <property type="molecule type" value="Genomic_DNA"/>
</dbReference>
<feature type="domain" description="NTF2" evidence="5">
    <location>
        <begin position="20"/>
        <end position="136"/>
    </location>
</feature>
<evidence type="ECO:0000259" key="4">
    <source>
        <dbReference type="PROSITE" id="PS50102"/>
    </source>
</evidence>
<dbReference type="CDD" id="cd00590">
    <property type="entry name" value="RRM_SF"/>
    <property type="match status" value="1"/>
</dbReference>